<dbReference type="InterPro" id="IPR045584">
    <property type="entry name" value="Pilin-like"/>
</dbReference>
<keyword evidence="5 8" id="KW-0812">Transmembrane</keyword>
<feature type="domain" description="General secretion pathway GspH" evidence="9">
    <location>
        <begin position="46"/>
        <end position="147"/>
    </location>
</feature>
<keyword evidence="7 8" id="KW-0472">Membrane</keyword>
<evidence type="ECO:0000256" key="1">
    <source>
        <dbReference type="ARBA" id="ARBA00004377"/>
    </source>
</evidence>
<dbReference type="InterPro" id="IPR012902">
    <property type="entry name" value="N_methyl_site"/>
</dbReference>
<comment type="subcellular location">
    <subcellularLocation>
        <location evidence="1">Cell inner membrane</location>
        <topology evidence="1">Single-pass membrane protein</topology>
    </subcellularLocation>
</comment>
<keyword evidence="6 8" id="KW-1133">Transmembrane helix</keyword>
<evidence type="ECO:0000256" key="8">
    <source>
        <dbReference type="SAM" id="Phobius"/>
    </source>
</evidence>
<evidence type="ECO:0000256" key="3">
    <source>
        <dbReference type="ARBA" id="ARBA00022481"/>
    </source>
</evidence>
<organism evidence="10">
    <name type="scientific">anaerobic digester metagenome</name>
    <dbReference type="NCBI Taxonomy" id="1263854"/>
    <lineage>
        <taxon>unclassified sequences</taxon>
        <taxon>metagenomes</taxon>
        <taxon>ecological metagenomes</taxon>
    </lineage>
</organism>
<dbReference type="GO" id="GO:0015627">
    <property type="term" value="C:type II protein secretion system complex"/>
    <property type="evidence" value="ECO:0007669"/>
    <property type="project" value="InterPro"/>
</dbReference>
<protein>
    <recommendedName>
        <fullName evidence="9">General secretion pathway GspH domain-containing protein</fullName>
    </recommendedName>
</protein>
<dbReference type="GO" id="GO:0005886">
    <property type="term" value="C:plasma membrane"/>
    <property type="evidence" value="ECO:0007669"/>
    <property type="project" value="UniProtKB-SubCell"/>
</dbReference>
<dbReference type="Gene3D" id="3.30.700.10">
    <property type="entry name" value="Glycoprotein, Type 4 Pilin"/>
    <property type="match status" value="1"/>
</dbReference>
<dbReference type="Pfam" id="PF12019">
    <property type="entry name" value="GspH"/>
    <property type="match status" value="1"/>
</dbReference>
<evidence type="ECO:0000256" key="2">
    <source>
        <dbReference type="ARBA" id="ARBA00022475"/>
    </source>
</evidence>
<evidence type="ECO:0000313" key="10">
    <source>
        <dbReference type="EMBL" id="VFU18617.1"/>
    </source>
</evidence>
<proteinExistence type="predicted"/>
<sequence>MKPGIRSTQGFSLMELMIVVVIIGILGAVAIPNMGGWHGKRQLNSTARTMANHMNLARSEAVTGNRVVTISFNPVDDSYQIVAGGTTIVEQVTMPDAIDLEILTGFTSNTGGFNGRGLATVSGSIVLTSATAASADNKRTITISPGGSVSITP</sequence>
<evidence type="ECO:0000256" key="4">
    <source>
        <dbReference type="ARBA" id="ARBA00022519"/>
    </source>
</evidence>
<dbReference type="NCBIfam" id="TIGR02532">
    <property type="entry name" value="IV_pilin_GFxxxE"/>
    <property type="match status" value="1"/>
</dbReference>
<keyword evidence="4" id="KW-0997">Cell inner membrane</keyword>
<dbReference type="InterPro" id="IPR022346">
    <property type="entry name" value="T2SS_GspH"/>
</dbReference>
<gene>
    <name evidence="10" type="ORF">SCFA_870004</name>
</gene>
<accession>A0A485M5B8</accession>
<reference evidence="10" key="1">
    <citation type="submission" date="2019-03" db="EMBL/GenBank/DDBJ databases">
        <authorList>
            <person name="Hao L."/>
        </authorList>
    </citation>
    <scope>NUCLEOTIDE SEQUENCE</scope>
</reference>
<name>A0A485M5B8_9ZZZZ</name>
<evidence type="ECO:0000256" key="5">
    <source>
        <dbReference type="ARBA" id="ARBA00022692"/>
    </source>
</evidence>
<dbReference type="EMBL" id="CAADRM010000155">
    <property type="protein sequence ID" value="VFU18617.1"/>
    <property type="molecule type" value="Genomic_DNA"/>
</dbReference>
<keyword evidence="2" id="KW-1003">Cell membrane</keyword>
<dbReference type="GO" id="GO:0015628">
    <property type="term" value="P:protein secretion by the type II secretion system"/>
    <property type="evidence" value="ECO:0007669"/>
    <property type="project" value="InterPro"/>
</dbReference>
<keyword evidence="3" id="KW-0488">Methylation</keyword>
<dbReference type="Pfam" id="PF07963">
    <property type="entry name" value="N_methyl"/>
    <property type="match status" value="1"/>
</dbReference>
<evidence type="ECO:0000256" key="6">
    <source>
        <dbReference type="ARBA" id="ARBA00022989"/>
    </source>
</evidence>
<dbReference type="AlphaFoldDB" id="A0A485M5B8"/>
<feature type="transmembrane region" description="Helical" evidence="8">
    <location>
        <begin position="12"/>
        <end position="31"/>
    </location>
</feature>
<evidence type="ECO:0000259" key="9">
    <source>
        <dbReference type="Pfam" id="PF12019"/>
    </source>
</evidence>
<evidence type="ECO:0000256" key="7">
    <source>
        <dbReference type="ARBA" id="ARBA00023136"/>
    </source>
</evidence>
<dbReference type="SUPFAM" id="SSF54523">
    <property type="entry name" value="Pili subunits"/>
    <property type="match status" value="1"/>
</dbReference>